<comment type="subcellular location">
    <subcellularLocation>
        <location evidence="1">Nucleus</location>
    </subcellularLocation>
</comment>
<protein>
    <submittedName>
        <fullName evidence="11">Checkpoint protein rad17</fullName>
    </submittedName>
</protein>
<dbReference type="InterPro" id="IPR057927">
    <property type="entry name" value="RAD24-like_helical"/>
</dbReference>
<feature type="region of interest" description="Disordered" evidence="8">
    <location>
        <begin position="88"/>
        <end position="121"/>
    </location>
</feature>
<keyword evidence="7" id="KW-0131">Cell cycle</keyword>
<dbReference type="GO" id="GO:0003682">
    <property type="term" value="F:chromatin binding"/>
    <property type="evidence" value="ECO:0007669"/>
    <property type="project" value="TreeGrafter"/>
</dbReference>
<dbReference type="PANTHER" id="PTHR12172">
    <property type="entry name" value="CELL CYCLE CHECKPOINT PROTEIN RAD17"/>
    <property type="match status" value="1"/>
</dbReference>
<comment type="caution">
    <text evidence="11">The sequence shown here is derived from an EMBL/GenBank/DDBJ whole genome shotgun (WGS) entry which is preliminary data.</text>
</comment>
<evidence type="ECO:0000256" key="1">
    <source>
        <dbReference type="ARBA" id="ARBA00004123"/>
    </source>
</evidence>
<evidence type="ECO:0000256" key="7">
    <source>
        <dbReference type="ARBA" id="ARBA00023306"/>
    </source>
</evidence>
<dbReference type="AlphaFoldDB" id="A0A1R1XI72"/>
<dbReference type="GO" id="GO:0005634">
    <property type="term" value="C:nucleus"/>
    <property type="evidence" value="ECO:0007669"/>
    <property type="project" value="UniProtKB-SubCell"/>
</dbReference>
<dbReference type="InterPro" id="IPR027417">
    <property type="entry name" value="P-loop_NTPase"/>
</dbReference>
<evidence type="ECO:0000256" key="3">
    <source>
        <dbReference type="ARBA" id="ARBA00022741"/>
    </source>
</evidence>
<dbReference type="Gene3D" id="3.40.50.300">
    <property type="entry name" value="P-loop containing nucleotide triphosphate hydrolases"/>
    <property type="match status" value="1"/>
</dbReference>
<evidence type="ECO:0000313" key="11">
    <source>
        <dbReference type="EMBL" id="OMJ14342.1"/>
    </source>
</evidence>
<dbReference type="Pfam" id="PF25812">
    <property type="entry name" value="RAD24_helical"/>
    <property type="match status" value="1"/>
</dbReference>
<evidence type="ECO:0000313" key="12">
    <source>
        <dbReference type="Proteomes" id="UP000187429"/>
    </source>
</evidence>
<keyword evidence="4" id="KW-0227">DNA damage</keyword>
<evidence type="ECO:0000256" key="4">
    <source>
        <dbReference type="ARBA" id="ARBA00022763"/>
    </source>
</evidence>
<evidence type="ECO:0000256" key="6">
    <source>
        <dbReference type="ARBA" id="ARBA00023242"/>
    </source>
</evidence>
<keyword evidence="12" id="KW-1185">Reference proteome</keyword>
<dbReference type="GO" id="GO:0000077">
    <property type="term" value="P:DNA damage checkpoint signaling"/>
    <property type="evidence" value="ECO:0007669"/>
    <property type="project" value="TreeGrafter"/>
</dbReference>
<keyword evidence="5" id="KW-0067">ATP-binding</keyword>
<dbReference type="GO" id="GO:0006281">
    <property type="term" value="P:DNA repair"/>
    <property type="evidence" value="ECO:0007669"/>
    <property type="project" value="InterPro"/>
</dbReference>
<dbReference type="GO" id="GO:0003689">
    <property type="term" value="F:DNA clamp loader activity"/>
    <property type="evidence" value="ECO:0007669"/>
    <property type="project" value="TreeGrafter"/>
</dbReference>
<evidence type="ECO:0000256" key="8">
    <source>
        <dbReference type="SAM" id="MobiDB-lite"/>
    </source>
</evidence>
<evidence type="ECO:0000256" key="2">
    <source>
        <dbReference type="ARBA" id="ARBA00006168"/>
    </source>
</evidence>
<keyword evidence="6" id="KW-0539">Nucleus</keyword>
<name>A0A1R1XI72_9FUNG</name>
<dbReference type="PANTHER" id="PTHR12172:SF0">
    <property type="entry name" value="CELL CYCLE CHECKPOINT PROTEIN RAD17"/>
    <property type="match status" value="1"/>
</dbReference>
<dbReference type="Proteomes" id="UP000187429">
    <property type="component" value="Unassembled WGS sequence"/>
</dbReference>
<dbReference type="OrthoDB" id="10265971at2759"/>
<keyword evidence="9" id="KW-0472">Membrane</keyword>
<keyword evidence="3" id="KW-0547">Nucleotide-binding</keyword>
<dbReference type="GO" id="GO:0005524">
    <property type="term" value="F:ATP binding"/>
    <property type="evidence" value="ECO:0007669"/>
    <property type="project" value="UniProtKB-KW"/>
</dbReference>
<dbReference type="EMBL" id="LSSM01004692">
    <property type="protein sequence ID" value="OMJ14342.1"/>
    <property type="molecule type" value="Genomic_DNA"/>
</dbReference>
<sequence>MFYRCQFITVKLSFYLIVCFYPNYVFLFRQGKLRFSLGSQRTQELKNKFPDSKNNTSPKDILNFSSNNPLVTSDNSQLSPLISRKVNKNENNRTIKRKRTGRKTSVINSDSESSESSQKKNDFIHQDELAVHPKKVEQVYSWLNNALYNPKYNPYNRLLLLLGPTGSGKTAVVRSLASELDYDIIEWVNSVNLQSINSPVSNYDEIGVSKQFSNFLQQAQSYSSLNLTSSLDNLEINLDPTKEKKTSNSQKNRKKVILLEDIPNFSNFETHKNFIKSISSFIRTPAFHSYPLIIVFSDSSTNSAFESIGSSSNRRKSSSLGNRLLSTNSSEQYSNKFDSSDISSIYDILPSSILDSDFCQKILFNPVANTILLKLLIRTTLHKLSELMNHNSLVLSTGLDPNSQPNANNLIQLRISGTAESELKKIAEHVGGDIRSALNNLQIIWPSVEISKLDCNNGISSLTKSLNLNPLHMLSVSQNSNSSHSSETDLNSSQQSSSSLFKTFGIKFDFNKKKTSSLGSKKLVTYSKPQIYVISSFSSGCIQNFNAIQSSTLDCQQNPTNFTKINKNLSLFHALGKVLYSKRSTILQNLKISHENIPNIASGDRGQLEYDTKNLLQYIPVDLDIFSLYLHQNYPYFTCEVDEHADISDYFSICDLFSNTGSNYVSSYTIIQY</sequence>
<dbReference type="SUPFAM" id="SSF52540">
    <property type="entry name" value="P-loop containing nucleoside triphosphate hydrolases"/>
    <property type="match status" value="1"/>
</dbReference>
<feature type="transmembrane region" description="Helical" evidence="9">
    <location>
        <begin position="12"/>
        <end position="29"/>
    </location>
</feature>
<proteinExistence type="inferred from homology"/>
<gene>
    <name evidence="11" type="ORF">AYI69_g8634</name>
</gene>
<evidence type="ECO:0000256" key="5">
    <source>
        <dbReference type="ARBA" id="ARBA00022840"/>
    </source>
</evidence>
<accession>A0A1R1XI72</accession>
<keyword evidence="9" id="KW-0812">Transmembrane</keyword>
<evidence type="ECO:0000256" key="9">
    <source>
        <dbReference type="SAM" id="Phobius"/>
    </source>
</evidence>
<dbReference type="InterPro" id="IPR004582">
    <property type="entry name" value="Checkpoint_prot_Rad17_Rad24"/>
</dbReference>
<organism evidence="11 12">
    <name type="scientific">Smittium culicis</name>
    <dbReference type="NCBI Taxonomy" id="133412"/>
    <lineage>
        <taxon>Eukaryota</taxon>
        <taxon>Fungi</taxon>
        <taxon>Fungi incertae sedis</taxon>
        <taxon>Zoopagomycota</taxon>
        <taxon>Kickxellomycotina</taxon>
        <taxon>Harpellomycetes</taxon>
        <taxon>Harpellales</taxon>
        <taxon>Legeriomycetaceae</taxon>
        <taxon>Smittium</taxon>
    </lineage>
</organism>
<dbReference type="GO" id="GO:0033314">
    <property type="term" value="P:mitotic DNA replication checkpoint signaling"/>
    <property type="evidence" value="ECO:0007669"/>
    <property type="project" value="TreeGrafter"/>
</dbReference>
<dbReference type="Pfam" id="PF03215">
    <property type="entry name" value="Rad17"/>
    <property type="match status" value="1"/>
</dbReference>
<keyword evidence="9" id="KW-1133">Transmembrane helix</keyword>
<comment type="similarity">
    <text evidence="2">Belongs to the rad17/RAD24 family.</text>
</comment>
<reference evidence="12" key="1">
    <citation type="submission" date="2017-01" db="EMBL/GenBank/DDBJ databases">
        <authorList>
            <person name="Wang Y."/>
            <person name="White M."/>
            <person name="Kvist S."/>
            <person name="Moncalvo J.-M."/>
        </authorList>
    </citation>
    <scope>NUCLEOTIDE SEQUENCE [LARGE SCALE GENOMIC DNA]</scope>
    <source>
        <strain evidence="12">ID-206-W2</strain>
    </source>
</reference>
<feature type="domain" description="Checkpoint protein RAD24-like helical bundle" evidence="10">
    <location>
        <begin position="567"/>
        <end position="660"/>
    </location>
</feature>
<evidence type="ECO:0000259" key="10">
    <source>
        <dbReference type="Pfam" id="PF25812"/>
    </source>
</evidence>